<dbReference type="PROSITE" id="PS51257">
    <property type="entry name" value="PROKAR_LIPOPROTEIN"/>
    <property type="match status" value="1"/>
</dbReference>
<dbReference type="OrthoDB" id="5432319at2"/>
<feature type="chain" id="PRO_5011588822" description="DUF4136 domain-containing protein" evidence="1">
    <location>
        <begin position="27"/>
        <end position="206"/>
    </location>
</feature>
<name>A0A1I0QKJ9_9BACT</name>
<dbReference type="Proteomes" id="UP000199437">
    <property type="component" value="Unassembled WGS sequence"/>
</dbReference>
<dbReference type="EMBL" id="FOIR01000002">
    <property type="protein sequence ID" value="SEW27792.1"/>
    <property type="molecule type" value="Genomic_DNA"/>
</dbReference>
<evidence type="ECO:0000256" key="1">
    <source>
        <dbReference type="SAM" id="SignalP"/>
    </source>
</evidence>
<dbReference type="STRING" id="1267423.SAMN05216290_2429"/>
<dbReference type="GeneID" id="99987127"/>
<evidence type="ECO:0008006" key="4">
    <source>
        <dbReference type="Google" id="ProtNLM"/>
    </source>
</evidence>
<proteinExistence type="predicted"/>
<keyword evidence="3" id="KW-1185">Reference proteome</keyword>
<sequence length="206" mass="23631">MHQNTKPQTLVSRLFTFSLVMLFAYSCSSTSLINSWKDPDFTDNPRNWDKVLVAVQSSSEGQRRVAEDKLASMSDKLYPSYNIFASKTAIANEDVLRRKISDGEYDAIMTMRLLNKEQQDSYVPGSYTGGYWAFHGPYWGAYYDPGYYRSDTYYSIETQVFSIKENKLVWSGISSTVNPTKVDKTIEEIARSVYRQMVKDGFIEGK</sequence>
<feature type="signal peptide" evidence="1">
    <location>
        <begin position="1"/>
        <end position="26"/>
    </location>
</feature>
<dbReference type="Gene3D" id="3.30.160.670">
    <property type="match status" value="1"/>
</dbReference>
<evidence type="ECO:0000313" key="2">
    <source>
        <dbReference type="EMBL" id="SEW27792.1"/>
    </source>
</evidence>
<accession>A0A1I0QKJ9</accession>
<dbReference type="AlphaFoldDB" id="A0A1I0QKJ9"/>
<evidence type="ECO:0000313" key="3">
    <source>
        <dbReference type="Proteomes" id="UP000199437"/>
    </source>
</evidence>
<gene>
    <name evidence="2" type="ORF">SAMN05216290_2429</name>
</gene>
<keyword evidence="1" id="KW-0732">Signal</keyword>
<protein>
    <recommendedName>
        <fullName evidence="4">DUF4136 domain-containing protein</fullName>
    </recommendedName>
</protein>
<dbReference type="RefSeq" id="WP_090258845.1">
    <property type="nucleotide sequence ID" value="NZ_FOIR01000002.1"/>
</dbReference>
<organism evidence="2 3">
    <name type="scientific">Roseivirga pacifica</name>
    <dbReference type="NCBI Taxonomy" id="1267423"/>
    <lineage>
        <taxon>Bacteria</taxon>
        <taxon>Pseudomonadati</taxon>
        <taxon>Bacteroidota</taxon>
        <taxon>Cytophagia</taxon>
        <taxon>Cytophagales</taxon>
        <taxon>Roseivirgaceae</taxon>
        <taxon>Roseivirga</taxon>
    </lineage>
</organism>
<reference evidence="3" key="1">
    <citation type="submission" date="2016-10" db="EMBL/GenBank/DDBJ databases">
        <authorList>
            <person name="Varghese N."/>
            <person name="Submissions S."/>
        </authorList>
    </citation>
    <scope>NUCLEOTIDE SEQUENCE [LARGE SCALE GENOMIC DNA]</scope>
    <source>
        <strain evidence="3">CGMCC 1.12402</strain>
    </source>
</reference>